<dbReference type="GO" id="GO:0006270">
    <property type="term" value="P:DNA replication initiation"/>
    <property type="evidence" value="ECO:0007669"/>
    <property type="project" value="UniProtKB-UniRule"/>
</dbReference>
<keyword evidence="8 11" id="KW-0238">DNA-binding</keyword>
<dbReference type="InterPro" id="IPR033762">
    <property type="entry name" value="MCM_OB"/>
</dbReference>
<dbReference type="InterPro" id="IPR008049">
    <property type="entry name" value="MCM6"/>
</dbReference>
<evidence type="ECO:0000256" key="7">
    <source>
        <dbReference type="ARBA" id="ARBA00022840"/>
    </source>
</evidence>
<evidence type="ECO:0000256" key="9">
    <source>
        <dbReference type="ARBA" id="ARBA00023242"/>
    </source>
</evidence>
<dbReference type="Gene3D" id="1.20.58.870">
    <property type="match status" value="1"/>
</dbReference>
<dbReference type="Gene3D" id="3.30.1640.10">
    <property type="entry name" value="mini-chromosome maintenance (MCM) complex, chain A, domain 1"/>
    <property type="match status" value="1"/>
</dbReference>
<keyword evidence="6 12" id="KW-0347">Helicase</keyword>
<evidence type="ECO:0000313" key="16">
    <source>
        <dbReference type="Proteomes" id="UP001230188"/>
    </source>
</evidence>
<evidence type="ECO:0000256" key="11">
    <source>
        <dbReference type="RuleBase" id="RU004070"/>
    </source>
</evidence>
<evidence type="ECO:0000313" key="15">
    <source>
        <dbReference type="EMBL" id="KAJ8599854.1"/>
    </source>
</evidence>
<dbReference type="Pfam" id="PF00493">
    <property type="entry name" value="MCM"/>
    <property type="match status" value="1"/>
</dbReference>
<evidence type="ECO:0000256" key="4">
    <source>
        <dbReference type="ARBA" id="ARBA00022741"/>
    </source>
</evidence>
<dbReference type="Pfam" id="PF18263">
    <property type="entry name" value="WHD_MCM6"/>
    <property type="match status" value="1"/>
</dbReference>
<keyword evidence="7 11" id="KW-0067">ATP-binding</keyword>
<feature type="domain" description="MCM C-terminal AAA(+) ATPase" evidence="14">
    <location>
        <begin position="349"/>
        <end position="555"/>
    </location>
</feature>
<dbReference type="AlphaFoldDB" id="A0AAD7U9Z2"/>
<dbReference type="Pfam" id="PF17207">
    <property type="entry name" value="MCM_OB"/>
    <property type="match status" value="1"/>
</dbReference>
<dbReference type="PROSITE" id="PS50051">
    <property type="entry name" value="MCM_2"/>
    <property type="match status" value="1"/>
</dbReference>
<dbReference type="CDD" id="cd17757">
    <property type="entry name" value="MCM6"/>
    <property type="match status" value="1"/>
</dbReference>
<protein>
    <recommendedName>
        <fullName evidence="12">DNA replication licensing factor MCM6</fullName>
        <ecNumber evidence="12">3.6.4.12</ecNumber>
    </recommendedName>
</protein>
<dbReference type="InterPro" id="IPR027925">
    <property type="entry name" value="MCM_N"/>
</dbReference>
<dbReference type="GO" id="GO:0003697">
    <property type="term" value="F:single-stranded DNA binding"/>
    <property type="evidence" value="ECO:0007669"/>
    <property type="project" value="TreeGrafter"/>
</dbReference>
<keyword evidence="3 12" id="KW-0235">DNA replication</keyword>
<dbReference type="PRINTS" id="PR01662">
    <property type="entry name" value="MCMPROTEIN6"/>
</dbReference>
<feature type="region of interest" description="Disordered" evidence="13">
    <location>
        <begin position="1"/>
        <end position="20"/>
    </location>
</feature>
<dbReference type="FunFam" id="3.40.50.300:FF:000115">
    <property type="entry name" value="DNA helicase"/>
    <property type="match status" value="1"/>
</dbReference>
<comment type="similarity">
    <text evidence="2 11">Belongs to the MCM family.</text>
</comment>
<organism evidence="15 16">
    <name type="scientific">Chrysophaeum taylorii</name>
    <dbReference type="NCBI Taxonomy" id="2483200"/>
    <lineage>
        <taxon>Eukaryota</taxon>
        <taxon>Sar</taxon>
        <taxon>Stramenopiles</taxon>
        <taxon>Ochrophyta</taxon>
        <taxon>Pelagophyceae</taxon>
        <taxon>Pelagomonadales</taxon>
        <taxon>Pelagomonadaceae</taxon>
        <taxon>Chrysophaeum</taxon>
    </lineage>
</organism>
<comment type="caution">
    <text evidence="15">The sequence shown here is derived from an EMBL/GenBank/DDBJ whole genome shotgun (WGS) entry which is preliminary data.</text>
</comment>
<dbReference type="PRINTS" id="PR01657">
    <property type="entry name" value="MCMFAMILY"/>
</dbReference>
<dbReference type="EMBL" id="JAQMWT010000538">
    <property type="protein sequence ID" value="KAJ8599854.1"/>
    <property type="molecule type" value="Genomic_DNA"/>
</dbReference>
<comment type="function">
    <text evidence="12">Acts as component of the MCM2-7 complex (MCM complex) which is the replicative helicase essential for 'once per cell cycle' DNA replication initiation and elongation in eukaryotic cells. The active ATPase sites in the MCM2-7 ring are formed through the interaction surfaces of two neighboring subunits such that a critical structure of a conserved arginine finger motif is provided in trans relative to the ATP-binding site of the Walker A box of the adjacent subunit. The six ATPase active sites, however, are likely to contribute differentially to the complex helicase activity.</text>
</comment>
<dbReference type="GO" id="GO:0000727">
    <property type="term" value="P:double-strand break repair via break-induced replication"/>
    <property type="evidence" value="ECO:0007669"/>
    <property type="project" value="TreeGrafter"/>
</dbReference>
<dbReference type="InterPro" id="IPR041024">
    <property type="entry name" value="Mcm6_C"/>
</dbReference>
<feature type="region of interest" description="Disordered" evidence="13">
    <location>
        <begin position="670"/>
        <end position="772"/>
    </location>
</feature>
<dbReference type="InterPro" id="IPR027417">
    <property type="entry name" value="P-loop_NTPase"/>
</dbReference>
<dbReference type="PANTHER" id="PTHR11630">
    <property type="entry name" value="DNA REPLICATION LICENSING FACTOR MCM FAMILY MEMBER"/>
    <property type="match status" value="1"/>
</dbReference>
<dbReference type="Pfam" id="PF14551">
    <property type="entry name" value="MCM_N"/>
    <property type="match status" value="1"/>
</dbReference>
<feature type="compositionally biased region" description="Acidic residues" evidence="13">
    <location>
        <begin position="744"/>
        <end position="755"/>
    </location>
</feature>
<comment type="subcellular location">
    <subcellularLocation>
        <location evidence="1 12">Nucleus</location>
    </subcellularLocation>
</comment>
<dbReference type="SUPFAM" id="SSF52540">
    <property type="entry name" value="P-loop containing nucleoside triphosphate hydrolases"/>
    <property type="match status" value="1"/>
</dbReference>
<dbReference type="Gene3D" id="2.40.50.140">
    <property type="entry name" value="Nucleic acid-binding proteins"/>
    <property type="match status" value="1"/>
</dbReference>
<reference evidence="15" key="1">
    <citation type="submission" date="2023-01" db="EMBL/GenBank/DDBJ databases">
        <title>Metagenome sequencing of chrysophaentin producing Chrysophaeum taylorii.</title>
        <authorList>
            <person name="Davison J."/>
            <person name="Bewley C."/>
        </authorList>
    </citation>
    <scope>NUCLEOTIDE SEQUENCE</scope>
    <source>
        <strain evidence="15">NIES-1699</strain>
    </source>
</reference>
<dbReference type="EC" id="3.6.4.12" evidence="12"/>
<evidence type="ECO:0000256" key="13">
    <source>
        <dbReference type="SAM" id="MobiDB-lite"/>
    </source>
</evidence>
<keyword evidence="10 12" id="KW-0131">Cell cycle</keyword>
<feature type="region of interest" description="Disordered" evidence="13">
    <location>
        <begin position="316"/>
        <end position="341"/>
    </location>
</feature>
<dbReference type="Gene3D" id="2.20.28.10">
    <property type="match status" value="1"/>
</dbReference>
<dbReference type="GO" id="GO:1902969">
    <property type="term" value="P:mitotic DNA replication"/>
    <property type="evidence" value="ECO:0007669"/>
    <property type="project" value="TreeGrafter"/>
</dbReference>
<dbReference type="SUPFAM" id="SSF50249">
    <property type="entry name" value="Nucleic acid-binding proteins"/>
    <property type="match status" value="1"/>
</dbReference>
<accession>A0AAD7U9Z2</accession>
<dbReference type="GO" id="GO:0005524">
    <property type="term" value="F:ATP binding"/>
    <property type="evidence" value="ECO:0007669"/>
    <property type="project" value="UniProtKB-UniRule"/>
</dbReference>
<dbReference type="Proteomes" id="UP001230188">
    <property type="component" value="Unassembled WGS sequence"/>
</dbReference>
<evidence type="ECO:0000256" key="3">
    <source>
        <dbReference type="ARBA" id="ARBA00022705"/>
    </source>
</evidence>
<dbReference type="FunFam" id="2.20.28.10:FF:000003">
    <property type="entry name" value="DNA helicase"/>
    <property type="match status" value="1"/>
</dbReference>
<dbReference type="InterPro" id="IPR031327">
    <property type="entry name" value="MCM"/>
</dbReference>
<feature type="compositionally biased region" description="Pro residues" evidence="13">
    <location>
        <begin position="702"/>
        <end position="717"/>
    </location>
</feature>
<dbReference type="Pfam" id="PF17855">
    <property type="entry name" value="MCM_lid"/>
    <property type="match status" value="1"/>
</dbReference>
<evidence type="ECO:0000259" key="14">
    <source>
        <dbReference type="PROSITE" id="PS50051"/>
    </source>
</evidence>
<dbReference type="SMART" id="SM00350">
    <property type="entry name" value="MCM"/>
    <property type="match status" value="1"/>
</dbReference>
<dbReference type="InterPro" id="IPR041562">
    <property type="entry name" value="MCM_lid"/>
</dbReference>
<keyword evidence="5 12" id="KW-0378">Hydrolase</keyword>
<evidence type="ECO:0000256" key="12">
    <source>
        <dbReference type="RuleBase" id="RU368064"/>
    </source>
</evidence>
<gene>
    <name evidence="15" type="ORF">CTAYLR_005610</name>
</gene>
<comment type="catalytic activity">
    <reaction evidence="12">
        <text>ATP + H2O = ADP + phosphate + H(+)</text>
        <dbReference type="Rhea" id="RHEA:13065"/>
        <dbReference type="ChEBI" id="CHEBI:15377"/>
        <dbReference type="ChEBI" id="CHEBI:15378"/>
        <dbReference type="ChEBI" id="CHEBI:30616"/>
        <dbReference type="ChEBI" id="CHEBI:43474"/>
        <dbReference type="ChEBI" id="CHEBI:456216"/>
        <dbReference type="EC" id="3.6.4.12"/>
    </reaction>
</comment>
<evidence type="ECO:0000256" key="2">
    <source>
        <dbReference type="ARBA" id="ARBA00008010"/>
    </source>
</evidence>
<dbReference type="GO" id="GO:0016787">
    <property type="term" value="F:hydrolase activity"/>
    <property type="evidence" value="ECO:0007669"/>
    <property type="project" value="UniProtKB-KW"/>
</dbReference>
<dbReference type="PANTHER" id="PTHR11630:SF43">
    <property type="entry name" value="DNA REPLICATION LICENSING FACTOR MCM6"/>
    <property type="match status" value="1"/>
</dbReference>
<sequence length="875" mass="96708">MARGAIGVAPAQEQQDGPEEEVKERFCRFLLEFRKRRGGEERAVYVDRLRRMIAEEQWTLEVDFRDLERSDGELAEAMSGEFYRFDPCARAGATQALRDVHAKYCRDEPLGDARVFVALAGVRNAACFKLRELKSGVIGTLVVASGTVTRTSDVRPELLCGSFTCLKCGLKKSDVEQQLRYTTPTICANRQCNNTSAAEWQLDFESSVFVDWQRVRVQESPDEIPAGSLPRSLDVIVRDSLVEKVKAGDKVRATGMLCVMPDAGGLARAGESAVAQRSGGGDLSQGVSGTKLMGCRELTYKLVFVACSIETMARSSGVAAEPEDDGDEDSPAAQEARETIASTRSTPQLYDKLAASIAPAIYGHADIKHGVLLQLVGGIHKMTPEGIKLRGDINVCIVGDPSTAKSQFLKYVHGFSPRAVYTSGKAASAAGLTASIVRDSDTGEFCVEAGALMLADNGVCAIDEFDKMDAQDQVAIHEAMEQQTISITKAGIQANLNARTAILAAANPRNGRYDRTKTLKANVDMTAPIMSRFDLFFVVIDDCDELIDRSVAAHIVDAHRGLRRALAAPFGLKELQTYVKAARKLEPRVGDSARKRLVARYRQLRQNDVVGRGKTAYRITVRQLESMIRLAEAHARLHFKSAVDVDDVEEAFRLLKKSIISVETEGVMLEEFEEEEEEELEQAEDQQPPAPVVLLPENDENQPPPKQQQRPPPPPPVQQQEEEDTQGEPPAKQPRLSAPRLPAADEEAEEEDETTSPEKQRKKKKRKKGPKEKIKLSYEDFKRYEHDLTTRLRKRCELDGVAGLSRSELITSYLESHRDVIGHDPERIASHSKLLKQIVKRLLKDEAIIVVPTDDVDADPILAVHPNHTPLDITD</sequence>
<dbReference type="InterPro" id="IPR018525">
    <property type="entry name" value="MCM_CS"/>
</dbReference>
<evidence type="ECO:0000256" key="8">
    <source>
        <dbReference type="ARBA" id="ARBA00023125"/>
    </source>
</evidence>
<feature type="compositionally biased region" description="Acidic residues" evidence="13">
    <location>
        <begin position="670"/>
        <end position="684"/>
    </location>
</feature>
<feature type="compositionally biased region" description="Basic residues" evidence="13">
    <location>
        <begin position="760"/>
        <end position="770"/>
    </location>
</feature>
<dbReference type="InterPro" id="IPR001208">
    <property type="entry name" value="MCM_dom"/>
</dbReference>
<keyword evidence="16" id="KW-1185">Reference proteome</keyword>
<evidence type="ECO:0000256" key="10">
    <source>
        <dbReference type="ARBA" id="ARBA00023306"/>
    </source>
</evidence>
<feature type="compositionally biased region" description="Acidic residues" evidence="13">
    <location>
        <begin position="321"/>
        <end position="330"/>
    </location>
</feature>
<proteinExistence type="inferred from homology"/>
<evidence type="ECO:0000256" key="5">
    <source>
        <dbReference type="ARBA" id="ARBA00022801"/>
    </source>
</evidence>
<dbReference type="GO" id="GO:0005634">
    <property type="term" value="C:nucleus"/>
    <property type="evidence" value="ECO:0007669"/>
    <property type="project" value="UniProtKB-SubCell"/>
</dbReference>
<comment type="subunit">
    <text evidence="12">Component of the MCM2-7 complex.</text>
</comment>
<evidence type="ECO:0000256" key="6">
    <source>
        <dbReference type="ARBA" id="ARBA00022806"/>
    </source>
</evidence>
<evidence type="ECO:0000256" key="1">
    <source>
        <dbReference type="ARBA" id="ARBA00004123"/>
    </source>
</evidence>
<dbReference type="GO" id="GO:1990518">
    <property type="term" value="F:single-stranded 3'-5' DNA helicase activity"/>
    <property type="evidence" value="ECO:0007669"/>
    <property type="project" value="TreeGrafter"/>
</dbReference>
<keyword evidence="4 11" id="KW-0547">Nucleotide-binding</keyword>
<dbReference type="InterPro" id="IPR012340">
    <property type="entry name" value="NA-bd_OB-fold"/>
</dbReference>
<keyword evidence="9" id="KW-0539">Nucleus</keyword>
<name>A0AAD7U9Z2_9STRA</name>
<dbReference type="Gene3D" id="3.40.50.300">
    <property type="entry name" value="P-loop containing nucleotide triphosphate hydrolases"/>
    <property type="match status" value="1"/>
</dbReference>
<dbReference type="PROSITE" id="PS00847">
    <property type="entry name" value="MCM_1"/>
    <property type="match status" value="1"/>
</dbReference>
<dbReference type="GO" id="GO:0042555">
    <property type="term" value="C:MCM complex"/>
    <property type="evidence" value="ECO:0007669"/>
    <property type="project" value="UniProtKB-UniRule"/>
</dbReference>